<dbReference type="Proteomes" id="UP000249341">
    <property type="component" value="Unassembled WGS sequence"/>
</dbReference>
<evidence type="ECO:0000256" key="1">
    <source>
        <dbReference type="SAM" id="MobiDB-lite"/>
    </source>
</evidence>
<dbReference type="PANTHER" id="PTHR43784">
    <property type="entry name" value="GDSL-LIKE LIPASE/ACYLHYDROLASE, PUTATIVE (AFU_ORTHOLOGUE AFUA_2G00820)-RELATED"/>
    <property type="match status" value="1"/>
</dbReference>
<dbReference type="Pfam" id="PF13472">
    <property type="entry name" value="Lipase_GDSL_2"/>
    <property type="match status" value="1"/>
</dbReference>
<organism evidence="4 5">
    <name type="scientific">Actinoplanes lutulentus</name>
    <dbReference type="NCBI Taxonomy" id="1287878"/>
    <lineage>
        <taxon>Bacteria</taxon>
        <taxon>Bacillati</taxon>
        <taxon>Actinomycetota</taxon>
        <taxon>Actinomycetes</taxon>
        <taxon>Micromonosporales</taxon>
        <taxon>Micromonosporaceae</taxon>
        <taxon>Actinoplanes</taxon>
    </lineage>
</organism>
<comment type="caution">
    <text evidence="4">The sequence shown here is derived from an EMBL/GenBank/DDBJ whole genome shotgun (WGS) entry which is preliminary data.</text>
</comment>
<protein>
    <submittedName>
        <fullName evidence="4">Lysophospholipase L1-like esterase</fullName>
    </submittedName>
</protein>
<proteinExistence type="predicted"/>
<dbReference type="InterPro" id="IPR036514">
    <property type="entry name" value="SGNH_hydro_sf"/>
</dbReference>
<dbReference type="OrthoDB" id="1828825at2"/>
<evidence type="ECO:0000259" key="3">
    <source>
        <dbReference type="Pfam" id="PF13472"/>
    </source>
</evidence>
<evidence type="ECO:0000313" key="5">
    <source>
        <dbReference type="Proteomes" id="UP000249341"/>
    </source>
</evidence>
<dbReference type="EMBL" id="QLMJ01000002">
    <property type="protein sequence ID" value="RAK42206.1"/>
    <property type="molecule type" value="Genomic_DNA"/>
</dbReference>
<feature type="region of interest" description="Disordered" evidence="1">
    <location>
        <begin position="414"/>
        <end position="433"/>
    </location>
</feature>
<dbReference type="RefSeq" id="WP_146616707.1">
    <property type="nucleotide sequence ID" value="NZ_JACHWI010000003.1"/>
</dbReference>
<sequence length="459" mass="47844">MRVTRPSRAVTAAVAWVILAPAAAIAHEPIAHTTGTPAPWTAAWAGSAQGVYPVGYSVAQPGTPGPAGPGNTAPLLSAALPDNQARNQTLRLIVDPSVTGTSWRIRLTNEYGTRPVTFGRAYAGLQSSGGTVTPGTNRALTFGGRSSVTVPKGQTTLSDPVSVRVTDAGSQRLAVSVFVAGASGPMTWHAAAFTTSYLSDPNAGDHTADLADTAFPHSTTSWFFVSEVQAQRRDTATVVAFGDSITDGFFSTINGADRWPDVLQRRLDARAQGRRSISVVTEAIGGNMVTRIGRTPGGCTPCDGPPALDRLDRDVLAKPGVRAVILLEGINDLGGGGATAEQVIAGYREIIRRVHARGIKIIGATLTPSAGTAFGLYGTAETDAERREVNAFIRTSGLFDGVADFSAVTEDPARPGYLRPEFDTNSSAGGAGDHLHPNRAGFLAMGAAVDVAQLERFTR</sequence>
<dbReference type="AlphaFoldDB" id="A0A327ZJP6"/>
<dbReference type="InterPro" id="IPR053140">
    <property type="entry name" value="GDSL_Rv0518-like"/>
</dbReference>
<feature type="domain" description="SGNH hydrolase-type esterase" evidence="3">
    <location>
        <begin position="240"/>
        <end position="441"/>
    </location>
</feature>
<dbReference type="InterPro" id="IPR013830">
    <property type="entry name" value="SGNH_hydro"/>
</dbReference>
<dbReference type="CDD" id="cd01830">
    <property type="entry name" value="XynE_like"/>
    <property type="match status" value="1"/>
</dbReference>
<gene>
    <name evidence="4" type="ORF">B0I29_10227</name>
</gene>
<accession>A0A327ZJP6</accession>
<dbReference type="SUPFAM" id="SSF52266">
    <property type="entry name" value="SGNH hydrolase"/>
    <property type="match status" value="1"/>
</dbReference>
<reference evidence="4 5" key="1">
    <citation type="submission" date="2018-06" db="EMBL/GenBank/DDBJ databases">
        <title>Genomic Encyclopedia of Type Strains, Phase III (KMG-III): the genomes of soil and plant-associated and newly described type strains.</title>
        <authorList>
            <person name="Whitman W."/>
        </authorList>
    </citation>
    <scope>NUCLEOTIDE SEQUENCE [LARGE SCALE GENOMIC DNA]</scope>
    <source>
        <strain evidence="4 5">CGMCC 4.7090</strain>
    </source>
</reference>
<dbReference type="PANTHER" id="PTHR43784:SF2">
    <property type="entry name" value="GDSL-LIKE LIPASE_ACYLHYDROLASE, PUTATIVE (AFU_ORTHOLOGUE AFUA_2G00820)-RELATED"/>
    <property type="match status" value="1"/>
</dbReference>
<evidence type="ECO:0000313" key="4">
    <source>
        <dbReference type="EMBL" id="RAK42206.1"/>
    </source>
</evidence>
<dbReference type="Gene3D" id="3.40.50.1110">
    <property type="entry name" value="SGNH hydrolase"/>
    <property type="match status" value="1"/>
</dbReference>
<keyword evidence="5" id="KW-1185">Reference proteome</keyword>
<keyword evidence="2" id="KW-0732">Signal</keyword>
<evidence type="ECO:0000256" key="2">
    <source>
        <dbReference type="SAM" id="SignalP"/>
    </source>
</evidence>
<feature type="signal peptide" evidence="2">
    <location>
        <begin position="1"/>
        <end position="26"/>
    </location>
</feature>
<feature type="chain" id="PRO_5016378251" evidence="2">
    <location>
        <begin position="27"/>
        <end position="459"/>
    </location>
</feature>
<name>A0A327ZJP6_9ACTN</name>